<dbReference type="Pfam" id="PF25842">
    <property type="entry name" value="NfeD_TM"/>
    <property type="match status" value="1"/>
</dbReference>
<feature type="transmembrane region" description="Helical" evidence="1">
    <location>
        <begin position="66"/>
        <end position="90"/>
    </location>
</feature>
<dbReference type="RefSeq" id="WP_003392384.1">
    <property type="nucleotide sequence ID" value="NZ_APBN01000019.1"/>
</dbReference>
<feature type="transmembrane region" description="Helical" evidence="1">
    <location>
        <begin position="38"/>
        <end position="60"/>
    </location>
</feature>
<sequence>MDTWDIIYLVCMGTGLLYTLITLFFGDTVSDLLGQIDLPVLQPILLVSALTAFGASGFLLTRFTAFSQWFVFAIAVAIGLMLAAAAYFVWVKPMENAESSIGYLMKQLEGMVGEVLTSIPAEGLGEVLITMVGGTTNHMAASIDREAIREGTRVVVIDVRDHVLYVTPFQNPMEKESV</sequence>
<dbReference type="PATRIC" id="fig|1300222.3.peg.4981"/>
<feature type="domain" description="Membrane protein NfeD2 N-terminal transmembrane" evidence="2">
    <location>
        <begin position="4"/>
        <end position="99"/>
    </location>
</feature>
<feature type="transmembrane region" description="Helical" evidence="1">
    <location>
        <begin position="6"/>
        <end position="26"/>
    </location>
</feature>
<dbReference type="Gene3D" id="2.40.50.140">
    <property type="entry name" value="Nucleic acid-binding proteins"/>
    <property type="match status" value="1"/>
</dbReference>
<dbReference type="Proteomes" id="UP000012081">
    <property type="component" value="Unassembled WGS sequence"/>
</dbReference>
<evidence type="ECO:0000259" key="2">
    <source>
        <dbReference type="Pfam" id="PF25842"/>
    </source>
</evidence>
<dbReference type="OrthoDB" id="1683445at2"/>
<name>M8DTD6_9BACL</name>
<keyword evidence="1" id="KW-0812">Transmembrane</keyword>
<organism evidence="3 4">
    <name type="scientific">Brevibacillus borstelensis AK1</name>
    <dbReference type="NCBI Taxonomy" id="1300222"/>
    <lineage>
        <taxon>Bacteria</taxon>
        <taxon>Bacillati</taxon>
        <taxon>Bacillota</taxon>
        <taxon>Bacilli</taxon>
        <taxon>Bacillales</taxon>
        <taxon>Paenibacillaceae</taxon>
        <taxon>Brevibacillus</taxon>
    </lineage>
</organism>
<dbReference type="InterPro" id="IPR058653">
    <property type="entry name" value="NfeD2_TM"/>
</dbReference>
<proteinExistence type="predicted"/>
<evidence type="ECO:0000313" key="3">
    <source>
        <dbReference type="EMBL" id="EMT50216.1"/>
    </source>
</evidence>
<dbReference type="EMBL" id="APBN01000019">
    <property type="protein sequence ID" value="EMT50216.1"/>
    <property type="molecule type" value="Genomic_DNA"/>
</dbReference>
<accession>M8DTD6</accession>
<dbReference type="STRING" id="1300222.I532_23729"/>
<dbReference type="InterPro" id="IPR012340">
    <property type="entry name" value="NA-bd_OB-fold"/>
</dbReference>
<dbReference type="AlphaFoldDB" id="M8DTD6"/>
<gene>
    <name evidence="3" type="ORF">I532_23729</name>
</gene>
<evidence type="ECO:0000313" key="4">
    <source>
        <dbReference type="Proteomes" id="UP000012081"/>
    </source>
</evidence>
<keyword evidence="4" id="KW-1185">Reference proteome</keyword>
<protein>
    <recommendedName>
        <fullName evidence="2">Membrane protein NfeD2 N-terminal transmembrane domain-containing protein</fullName>
    </recommendedName>
</protein>
<evidence type="ECO:0000256" key="1">
    <source>
        <dbReference type="SAM" id="Phobius"/>
    </source>
</evidence>
<keyword evidence="1" id="KW-1133">Transmembrane helix</keyword>
<keyword evidence="1" id="KW-0472">Membrane</keyword>
<comment type="caution">
    <text evidence="3">The sequence shown here is derived from an EMBL/GenBank/DDBJ whole genome shotgun (WGS) entry which is preliminary data.</text>
</comment>
<reference evidence="3 4" key="1">
    <citation type="submission" date="2013-03" db="EMBL/GenBank/DDBJ databases">
        <title>Assembly of a new bacterial strain Brevibacillus borstelensis AK1.</title>
        <authorList>
            <person name="Rajan I."/>
            <person name="PoliReddy D."/>
            <person name="Sugumar T."/>
            <person name="Rathinam K."/>
            <person name="Alqarawi S."/>
            <person name="Khalil A.B."/>
            <person name="Sivakumar N."/>
        </authorList>
    </citation>
    <scope>NUCLEOTIDE SEQUENCE [LARGE SCALE GENOMIC DNA]</scope>
    <source>
        <strain evidence="3 4">AK1</strain>
    </source>
</reference>